<feature type="non-terminal residue" evidence="1">
    <location>
        <position position="79"/>
    </location>
</feature>
<sequence length="79" mass="8784">CQTKLGLTSLQGENTMRGSMLGCIRDIKMNSRSYGLHQIQMSRLINTDCTWDYPCSQDPCIPGSQCTELEGADFRCDCG</sequence>
<evidence type="ECO:0000313" key="1">
    <source>
        <dbReference type="EMBL" id="CEK60474.1"/>
    </source>
</evidence>
<gene>
    <name evidence="1" type="primary">ORF39487</name>
</gene>
<name>A0A0B6YVZ9_9EUPU</name>
<reference evidence="1" key="1">
    <citation type="submission" date="2014-12" db="EMBL/GenBank/DDBJ databases">
        <title>Insight into the proteome of Arion vulgaris.</title>
        <authorList>
            <person name="Aradska J."/>
            <person name="Bulat T."/>
            <person name="Smidak R."/>
            <person name="Sarate P."/>
            <person name="Gangsoo J."/>
            <person name="Sialana F."/>
            <person name="Bilban M."/>
            <person name="Lubec G."/>
        </authorList>
    </citation>
    <scope>NUCLEOTIDE SEQUENCE</scope>
    <source>
        <tissue evidence="1">Skin</tissue>
    </source>
</reference>
<dbReference type="AlphaFoldDB" id="A0A0B6YVZ9"/>
<proteinExistence type="predicted"/>
<dbReference type="EMBL" id="HACG01013609">
    <property type="protein sequence ID" value="CEK60474.1"/>
    <property type="molecule type" value="Transcribed_RNA"/>
</dbReference>
<feature type="non-terminal residue" evidence="1">
    <location>
        <position position="1"/>
    </location>
</feature>
<evidence type="ECO:0008006" key="2">
    <source>
        <dbReference type="Google" id="ProtNLM"/>
    </source>
</evidence>
<accession>A0A0B6YVZ9</accession>
<organism evidence="1">
    <name type="scientific">Arion vulgaris</name>
    <dbReference type="NCBI Taxonomy" id="1028688"/>
    <lineage>
        <taxon>Eukaryota</taxon>
        <taxon>Metazoa</taxon>
        <taxon>Spiralia</taxon>
        <taxon>Lophotrochozoa</taxon>
        <taxon>Mollusca</taxon>
        <taxon>Gastropoda</taxon>
        <taxon>Heterobranchia</taxon>
        <taxon>Euthyneura</taxon>
        <taxon>Panpulmonata</taxon>
        <taxon>Eupulmonata</taxon>
        <taxon>Stylommatophora</taxon>
        <taxon>Helicina</taxon>
        <taxon>Arionoidea</taxon>
        <taxon>Arionidae</taxon>
        <taxon>Arion</taxon>
    </lineage>
</organism>
<protein>
    <recommendedName>
        <fullName evidence="2">EGF-like domain-containing protein</fullName>
    </recommendedName>
</protein>